<dbReference type="Proteomes" id="UP001158360">
    <property type="component" value="Unassembled WGS sequence"/>
</dbReference>
<reference evidence="1" key="1">
    <citation type="submission" date="2022-09" db="EMBL/GenBank/DDBJ databases">
        <title>Intensive care unit water sources are persistently colonized with multi-drug resistant bacteria and are the site of extensive horizontal gene transfer of antibiotic resistance genes.</title>
        <authorList>
            <person name="Diorio-Toth L."/>
        </authorList>
    </citation>
    <scope>NUCLEOTIDE SEQUENCE</scope>
    <source>
        <strain evidence="1">GD04139</strain>
    </source>
</reference>
<dbReference type="RefSeq" id="WP_280021536.1">
    <property type="nucleotide sequence ID" value="NZ_JAODZM010000164.1"/>
</dbReference>
<evidence type="ECO:0000313" key="2">
    <source>
        <dbReference type="Proteomes" id="UP001158360"/>
    </source>
</evidence>
<gene>
    <name evidence="1" type="ORF">N7383_27045</name>
</gene>
<comment type="caution">
    <text evidence="1">The sequence shown here is derived from an EMBL/GenBank/DDBJ whole genome shotgun (WGS) entry which is preliminary data.</text>
</comment>
<accession>A0AAW6SFC9</accession>
<sequence length="179" mass="19501">GGAALSAEMIMTLIELTKQKMAIEAELAQLKAKFVDDTSRIGKELIAVSEGINHANKGLTVEMVRHGMTIINFGDPKQSMERRGCVEDAINDIASGFNRLSERYFGTINYAQWSDQREDHRYGYGPKHGSTCFKIGLTGTALNKLASGGLSDYDAECAIYCLMNIDSINAANAKAREAS</sequence>
<organism evidence="1 2">
    <name type="scientific">Enterobacter cloacae</name>
    <dbReference type="NCBI Taxonomy" id="550"/>
    <lineage>
        <taxon>Bacteria</taxon>
        <taxon>Pseudomonadati</taxon>
        <taxon>Pseudomonadota</taxon>
        <taxon>Gammaproteobacteria</taxon>
        <taxon>Enterobacterales</taxon>
        <taxon>Enterobacteriaceae</taxon>
        <taxon>Enterobacter</taxon>
        <taxon>Enterobacter cloacae complex</taxon>
    </lineage>
</organism>
<evidence type="ECO:0000313" key="1">
    <source>
        <dbReference type="EMBL" id="MDH0199276.1"/>
    </source>
</evidence>
<proteinExistence type="predicted"/>
<name>A0AAW6SFC9_ENTCL</name>
<protein>
    <submittedName>
        <fullName evidence="1">Uncharacterized protein</fullName>
    </submittedName>
</protein>
<feature type="non-terminal residue" evidence="1">
    <location>
        <position position="1"/>
    </location>
</feature>
<dbReference type="EMBL" id="JAODZM010000164">
    <property type="protein sequence ID" value="MDH0199276.1"/>
    <property type="molecule type" value="Genomic_DNA"/>
</dbReference>
<dbReference type="AlphaFoldDB" id="A0AAW6SFC9"/>